<evidence type="ECO:0000313" key="3">
    <source>
        <dbReference type="EMBL" id="SNB49464.1"/>
    </source>
</evidence>
<proteinExistence type="predicted"/>
<evidence type="ECO:0000313" key="4">
    <source>
        <dbReference type="Proteomes" id="UP000197025"/>
    </source>
</evidence>
<gene>
    <name evidence="3" type="ORF">SAMN02746019_00029510</name>
</gene>
<name>A0A212PRI2_9CHLR</name>
<feature type="region of interest" description="Disordered" evidence="1">
    <location>
        <begin position="168"/>
        <end position="236"/>
    </location>
</feature>
<reference evidence="4" key="1">
    <citation type="submission" date="2017-06" db="EMBL/GenBank/DDBJ databases">
        <authorList>
            <person name="Varghese N."/>
            <person name="Submissions S."/>
        </authorList>
    </citation>
    <scope>NUCLEOTIDE SEQUENCE [LARGE SCALE GENOMIC DNA]</scope>
    <source>
        <strain evidence="4">JAD2</strain>
    </source>
</reference>
<feature type="transmembrane region" description="Helical" evidence="2">
    <location>
        <begin position="238"/>
        <end position="255"/>
    </location>
</feature>
<keyword evidence="2" id="KW-0472">Membrane</keyword>
<evidence type="ECO:0000256" key="1">
    <source>
        <dbReference type="SAM" id="MobiDB-lite"/>
    </source>
</evidence>
<accession>A0A212PRI2</accession>
<sequence length="263" mass="28181">MPHLHRWARALRGFRGLARGIFPLFLVFLALSGGALLTRADHEDDPDISDIVLTVPQTYALCPDGSDLDTITVSNVGSRWLRGFVQLDFVIPDGGGRQMVQRWEVLQGGDYPLQVIYPAWETWPAGFFEMHVDLALEVYPTEADARAGTNLLGVIGPGHPWDIFCIAEQPPPSPTPTATATPTPSPTETPTPTPTDPVPATAVPPLPMPLSPTPRPTEPLDGELLGPTGGSGEPSRPFPTAIVLGIAGGLLILGLRSPSWARR</sequence>
<protein>
    <submittedName>
        <fullName evidence="3">Uncharacterized protein</fullName>
    </submittedName>
</protein>
<dbReference type="EMBL" id="FYEK01000002">
    <property type="protein sequence ID" value="SNB49464.1"/>
    <property type="molecule type" value="Genomic_DNA"/>
</dbReference>
<evidence type="ECO:0000256" key="2">
    <source>
        <dbReference type="SAM" id="Phobius"/>
    </source>
</evidence>
<keyword evidence="2" id="KW-1133">Transmembrane helix</keyword>
<dbReference type="InParanoid" id="A0A212PRI2"/>
<dbReference type="AlphaFoldDB" id="A0A212PRI2"/>
<dbReference type="Proteomes" id="UP000197025">
    <property type="component" value="Unassembled WGS sequence"/>
</dbReference>
<keyword evidence="2" id="KW-0812">Transmembrane</keyword>
<feature type="compositionally biased region" description="Pro residues" evidence="1">
    <location>
        <begin position="183"/>
        <end position="217"/>
    </location>
</feature>
<organism evidence="3 4">
    <name type="scientific">Thermoflexus hugenholtzii JAD2</name>
    <dbReference type="NCBI Taxonomy" id="877466"/>
    <lineage>
        <taxon>Bacteria</taxon>
        <taxon>Bacillati</taxon>
        <taxon>Chloroflexota</taxon>
        <taxon>Thermoflexia</taxon>
        <taxon>Thermoflexales</taxon>
        <taxon>Thermoflexaceae</taxon>
        <taxon>Thermoflexus</taxon>
    </lineage>
</organism>
<dbReference type="RefSeq" id="WP_088569810.1">
    <property type="nucleotide sequence ID" value="NZ_FYEK01000002.1"/>
</dbReference>
<keyword evidence="4" id="KW-1185">Reference proteome</keyword>